<dbReference type="InterPro" id="IPR003811">
    <property type="entry name" value="G3P_acylTferase_PlsY"/>
</dbReference>
<dbReference type="FunCoup" id="A0A4R6QLV8">
    <property type="interactions" value="287"/>
</dbReference>
<comment type="similarity">
    <text evidence="10">Belongs to the PlsY family.</text>
</comment>
<keyword evidence="13" id="KW-1185">Reference proteome</keyword>
<dbReference type="GO" id="GO:0008654">
    <property type="term" value="P:phospholipid biosynthetic process"/>
    <property type="evidence" value="ECO:0007669"/>
    <property type="project" value="UniProtKB-UniRule"/>
</dbReference>
<name>A0A4R6QLV8_9BURK</name>
<comment type="pathway">
    <text evidence="10">Lipid metabolism; phospholipid metabolism.</text>
</comment>
<keyword evidence="8 10" id="KW-0594">Phospholipid biosynthesis</keyword>
<evidence type="ECO:0000313" key="13">
    <source>
        <dbReference type="Proteomes" id="UP000295361"/>
    </source>
</evidence>
<comment type="subcellular location">
    <subcellularLocation>
        <location evidence="10">Cell membrane</location>
        <topology evidence="10">Multi-pass membrane protein</topology>
    </subcellularLocation>
</comment>
<feature type="transmembrane region" description="Helical" evidence="10">
    <location>
        <begin position="90"/>
        <end position="108"/>
    </location>
</feature>
<keyword evidence="3 10" id="KW-0808">Transferase</keyword>
<sequence>MQDTLYPLLAALAGYLVGSLSFAVIISKAMGLNDPRSYGSGNPGATNVLRSGNKAAAILTLVFDALKGYVPVLLVLLFGQPYGLGEGTAAMVGLAAFLGHLWPVFFRFQGGKGVATAAGVLLAINPLLGGATLVTWLIIAYFSRYSSLASMVSAAFAPFYQMLIWGGGPVVLAIGVMGLLLIWRHEGNIRKLLAGKESKLGQKAAGAAPAAAHKQVHAHPRGHSHHHHSHKKGK</sequence>
<dbReference type="Proteomes" id="UP000295361">
    <property type="component" value="Unassembled WGS sequence"/>
</dbReference>
<evidence type="ECO:0000256" key="2">
    <source>
        <dbReference type="ARBA" id="ARBA00022516"/>
    </source>
</evidence>
<evidence type="ECO:0000256" key="10">
    <source>
        <dbReference type="HAMAP-Rule" id="MF_01043"/>
    </source>
</evidence>
<keyword evidence="12" id="KW-0012">Acyltransferase</keyword>
<organism evidence="12 13">
    <name type="scientific">Roseateles toxinivorans</name>
    <dbReference type="NCBI Taxonomy" id="270368"/>
    <lineage>
        <taxon>Bacteria</taxon>
        <taxon>Pseudomonadati</taxon>
        <taxon>Pseudomonadota</taxon>
        <taxon>Betaproteobacteria</taxon>
        <taxon>Burkholderiales</taxon>
        <taxon>Sphaerotilaceae</taxon>
        <taxon>Roseateles</taxon>
    </lineage>
</organism>
<dbReference type="PANTHER" id="PTHR30309">
    <property type="entry name" value="INNER MEMBRANE PROTEIN YGIH"/>
    <property type="match status" value="1"/>
</dbReference>
<feature type="transmembrane region" description="Helical" evidence="10">
    <location>
        <begin position="120"/>
        <end position="142"/>
    </location>
</feature>
<dbReference type="PANTHER" id="PTHR30309:SF0">
    <property type="entry name" value="GLYCEROL-3-PHOSPHATE ACYLTRANSFERASE-RELATED"/>
    <property type="match status" value="1"/>
</dbReference>
<keyword evidence="9 10" id="KW-1208">Phospholipid metabolism</keyword>
<gene>
    <name evidence="10" type="primary">plsY</name>
    <name evidence="12" type="ORF">DES47_105197</name>
</gene>
<evidence type="ECO:0000256" key="4">
    <source>
        <dbReference type="ARBA" id="ARBA00022692"/>
    </source>
</evidence>
<evidence type="ECO:0000256" key="8">
    <source>
        <dbReference type="ARBA" id="ARBA00023209"/>
    </source>
</evidence>
<dbReference type="InParanoid" id="A0A4R6QLV8"/>
<keyword evidence="7 10" id="KW-0472">Membrane</keyword>
<evidence type="ECO:0000256" key="3">
    <source>
        <dbReference type="ARBA" id="ARBA00022679"/>
    </source>
</evidence>
<dbReference type="UniPathway" id="UPA00085"/>
<dbReference type="NCBIfam" id="TIGR00023">
    <property type="entry name" value="glycerol-3-phosphate 1-O-acyltransferase PlsY"/>
    <property type="match status" value="1"/>
</dbReference>
<comment type="caution">
    <text evidence="12">The sequence shown here is derived from an EMBL/GenBank/DDBJ whole genome shotgun (WGS) entry which is preliminary data.</text>
</comment>
<feature type="transmembrane region" description="Helical" evidence="10">
    <location>
        <begin position="56"/>
        <end position="78"/>
    </location>
</feature>
<evidence type="ECO:0000256" key="6">
    <source>
        <dbReference type="ARBA" id="ARBA00023098"/>
    </source>
</evidence>
<evidence type="ECO:0000256" key="5">
    <source>
        <dbReference type="ARBA" id="ARBA00022989"/>
    </source>
</evidence>
<comment type="subunit">
    <text evidence="10">Probably interacts with PlsX.</text>
</comment>
<dbReference type="EMBL" id="SNXS01000005">
    <property type="protein sequence ID" value="TDP63195.1"/>
    <property type="molecule type" value="Genomic_DNA"/>
</dbReference>
<feature type="compositionally biased region" description="Basic residues" evidence="11">
    <location>
        <begin position="214"/>
        <end position="234"/>
    </location>
</feature>
<keyword evidence="6 10" id="KW-0443">Lipid metabolism</keyword>
<feature type="transmembrane region" description="Helical" evidence="10">
    <location>
        <begin position="162"/>
        <end position="183"/>
    </location>
</feature>
<comment type="function">
    <text evidence="10">Catalyzes the transfer of an acyl group from acyl-phosphate (acyl-PO(4)) to glycerol-3-phosphate (G3P) to form lysophosphatidic acid (LPA). This enzyme utilizes acyl-phosphate as fatty acyl donor, but not acyl-CoA or acyl-ACP.</text>
</comment>
<dbReference type="OrthoDB" id="9777124at2"/>
<evidence type="ECO:0000256" key="1">
    <source>
        <dbReference type="ARBA" id="ARBA00022475"/>
    </source>
</evidence>
<proteinExistence type="inferred from homology"/>
<dbReference type="GO" id="GO:0005886">
    <property type="term" value="C:plasma membrane"/>
    <property type="evidence" value="ECO:0007669"/>
    <property type="project" value="UniProtKB-SubCell"/>
</dbReference>
<feature type="region of interest" description="Disordered" evidence="11">
    <location>
        <begin position="211"/>
        <end position="234"/>
    </location>
</feature>
<dbReference type="SMART" id="SM01207">
    <property type="entry name" value="G3P_acyltransf"/>
    <property type="match status" value="1"/>
</dbReference>
<dbReference type="AlphaFoldDB" id="A0A4R6QLV8"/>
<keyword evidence="4 10" id="KW-0812">Transmembrane</keyword>
<reference evidence="12 13" key="1">
    <citation type="submission" date="2019-03" db="EMBL/GenBank/DDBJ databases">
        <title>Genomic Encyclopedia of Type Strains, Phase IV (KMG-IV): sequencing the most valuable type-strain genomes for metagenomic binning, comparative biology and taxonomic classification.</title>
        <authorList>
            <person name="Goeker M."/>
        </authorList>
    </citation>
    <scope>NUCLEOTIDE SEQUENCE [LARGE SCALE GENOMIC DNA]</scope>
    <source>
        <strain evidence="12 13">DSM 16998</strain>
    </source>
</reference>
<dbReference type="HAMAP" id="MF_01043">
    <property type="entry name" value="PlsY"/>
    <property type="match status" value="1"/>
</dbReference>
<dbReference type="RefSeq" id="WP_133702377.1">
    <property type="nucleotide sequence ID" value="NZ_SNXS01000005.1"/>
</dbReference>
<dbReference type="GO" id="GO:0043772">
    <property type="term" value="F:acyl-phosphate glycerol-3-phosphate acyltransferase activity"/>
    <property type="evidence" value="ECO:0007669"/>
    <property type="project" value="UniProtKB-UniRule"/>
</dbReference>
<comment type="catalytic activity">
    <reaction evidence="10">
        <text>an acyl phosphate + sn-glycerol 3-phosphate = a 1-acyl-sn-glycero-3-phosphate + phosphate</text>
        <dbReference type="Rhea" id="RHEA:34075"/>
        <dbReference type="ChEBI" id="CHEBI:43474"/>
        <dbReference type="ChEBI" id="CHEBI:57597"/>
        <dbReference type="ChEBI" id="CHEBI:57970"/>
        <dbReference type="ChEBI" id="CHEBI:59918"/>
        <dbReference type="EC" id="2.3.1.275"/>
    </reaction>
</comment>
<dbReference type="Pfam" id="PF02660">
    <property type="entry name" value="G3P_acyltransf"/>
    <property type="match status" value="1"/>
</dbReference>
<keyword evidence="2 10" id="KW-0444">Lipid biosynthesis</keyword>
<accession>A0A4R6QLV8</accession>
<keyword evidence="5 10" id="KW-1133">Transmembrane helix</keyword>
<evidence type="ECO:0000256" key="7">
    <source>
        <dbReference type="ARBA" id="ARBA00023136"/>
    </source>
</evidence>
<protein>
    <recommendedName>
        <fullName evidence="10">Glycerol-3-phosphate acyltransferase</fullName>
    </recommendedName>
    <alternativeName>
        <fullName evidence="10">Acyl-PO4 G3P acyltransferase</fullName>
    </alternativeName>
    <alternativeName>
        <fullName evidence="10">Acyl-phosphate--glycerol-3-phosphate acyltransferase</fullName>
    </alternativeName>
    <alternativeName>
        <fullName evidence="10">G3P acyltransferase</fullName>
        <shortName evidence="10">GPAT</shortName>
        <ecNumber evidence="10">2.3.1.275</ecNumber>
    </alternativeName>
    <alternativeName>
        <fullName evidence="10">Lysophosphatidic acid synthase</fullName>
        <shortName evidence="10">LPA synthase</shortName>
    </alternativeName>
</protein>
<evidence type="ECO:0000313" key="12">
    <source>
        <dbReference type="EMBL" id="TDP63195.1"/>
    </source>
</evidence>
<feature type="transmembrane region" description="Helical" evidence="10">
    <location>
        <begin position="6"/>
        <end position="26"/>
    </location>
</feature>
<dbReference type="EC" id="2.3.1.275" evidence="10"/>
<keyword evidence="1 10" id="KW-1003">Cell membrane</keyword>
<evidence type="ECO:0000256" key="9">
    <source>
        <dbReference type="ARBA" id="ARBA00023264"/>
    </source>
</evidence>
<evidence type="ECO:0000256" key="11">
    <source>
        <dbReference type="SAM" id="MobiDB-lite"/>
    </source>
</evidence>